<evidence type="ECO:0000313" key="5">
    <source>
        <dbReference type="WBParaSite" id="PDA_v2.g15167.t1"/>
    </source>
</evidence>
<keyword evidence="1" id="KW-0378">Hydrolase</keyword>
<evidence type="ECO:0000256" key="1">
    <source>
        <dbReference type="ARBA" id="ARBA00022722"/>
    </source>
</evidence>
<accession>A0A914PHQ2</accession>
<dbReference type="Proteomes" id="UP000887578">
    <property type="component" value="Unplaced"/>
</dbReference>
<organism evidence="4 5">
    <name type="scientific">Panagrolaimus davidi</name>
    <dbReference type="NCBI Taxonomy" id="227884"/>
    <lineage>
        <taxon>Eukaryota</taxon>
        <taxon>Metazoa</taxon>
        <taxon>Ecdysozoa</taxon>
        <taxon>Nematoda</taxon>
        <taxon>Chromadorea</taxon>
        <taxon>Rhabditida</taxon>
        <taxon>Tylenchina</taxon>
        <taxon>Panagrolaimomorpha</taxon>
        <taxon>Panagrolaimoidea</taxon>
        <taxon>Panagrolaimidae</taxon>
        <taxon>Panagrolaimus</taxon>
    </lineage>
</organism>
<reference evidence="5" key="1">
    <citation type="submission" date="2022-11" db="UniProtKB">
        <authorList>
            <consortium name="WormBaseParasite"/>
        </authorList>
    </citation>
    <scope>IDENTIFICATION</scope>
</reference>
<proteinExistence type="predicted"/>
<keyword evidence="2" id="KW-0175">Coiled coil</keyword>
<dbReference type="WBParaSite" id="PDA_v2.g15167.t1">
    <property type="protein sequence ID" value="PDA_v2.g15167.t1"/>
    <property type="gene ID" value="PDA_v2.g15167"/>
</dbReference>
<dbReference type="PANTHER" id="PTHR11046:SF27">
    <property type="entry name" value="PROTEIN CBG26503"/>
    <property type="match status" value="1"/>
</dbReference>
<protein>
    <submittedName>
        <fullName evidence="5">Uncharacterized protein</fullName>
    </submittedName>
</protein>
<sequence length="1142" mass="129669">MTTKDYYSSMKDNPNGFVENNSSGVEVLQRKKDFYSRDDLTKNTPSSYLNIENGNKYEKFNAQEKSNTSGSTLSLHIAAYENAIESTFTGSDDGESIVTKSKALKQTFDGLSNNAFKNPFEFPRQQNDKVSEPEVSQFRASQRLFNPNSTPTLKDEFYNSLDAVQKQMFEQLQRQHDEEILEITIALHDKKEECEELAVEIGKLKSGKEQNQKPRKGTDYNQTLKDELMAVGINFDDENQQPVPITNYIYYRLLKLYAKQPSQKRLKLLQLLGISSHQNNPKVLPASFFPFFDQSFLKAREKARSNKKLPNFDNGYIEFPTKYLPFMPTTVTKSQNENEGDNNFDMPPSLEAIALNTGEPSPKRSRVEPKIDYVPLTANAESQTDLKLENVLEMEESKRKLKSLKQKVTYHKGIVGSLKEANKDYEKLIADLEDEGHEFDEKLDQMKNLQLANGKLNDEVRERDEIIAGLSDQLENQEKGKKFFLKNKSGKFTVEAHTCFSRLISQASVSQDKVGIAIIIVADLFKILIDAVPSRWTVGRDVHMIQSLNCEYIAIFINECSNITFLSDETTKFFKKLQAIVFSGKNDRTGQNFVLHIGYGEVPTKSAERCLQEFKLLLSNVAKIGGFDVEKFIQKTVINIRNLQGDQAATTKLLYELFIATRAFYLENSDLDEATKESLKRVNKFFCMLHILSNSSAIVFNALLNHEKFATNNEEATDAAVLWVLNEVPRNFGKRSSGKHASAGQWQTLAKEMELTFAKIDSNQGHRFIIRFIIASEIVYNREDIISFLENLGNNDENLINLKNALQNDLIILHLHILALLGALILQPMWQLCEASESVLQMGLYAPALIKYLKELIVDPMLLFTLNSPFNAFPAAAPKENSKASAFLASLKERPIPVGGSEVVGFVVKPLLEYFEKQLQPFLTGIYASPDIALERETAGAPLTNMACESGFGYIDRLFSTKPNMTTYNRSAYTVAAKNRLFEYITKLPQEEQNAMYLRAMNNKKLSAQLAAEKSQQIHRENVEHIERLALKQQLEKQKKEAKRKQIARDLRECGFWLTVPEMDAALKDLPKATAVKHIKANIRFRKVVWSPAFTPKNLLQFSYQKHTYTHAELEANLKAVIAADFTNPDADANYTSDSEED</sequence>
<dbReference type="AlphaFoldDB" id="A0A914PHQ2"/>
<dbReference type="PANTHER" id="PTHR11046">
    <property type="entry name" value="OLIGORIBONUCLEASE, MITOCHONDRIAL"/>
    <property type="match status" value="1"/>
</dbReference>
<feature type="coiled-coil region" evidence="2">
    <location>
        <begin position="415"/>
        <end position="459"/>
    </location>
</feature>
<dbReference type="GO" id="GO:0000175">
    <property type="term" value="F:3'-5'-RNA exonuclease activity"/>
    <property type="evidence" value="ECO:0007669"/>
    <property type="project" value="InterPro"/>
</dbReference>
<name>A0A914PHQ2_9BILA</name>
<evidence type="ECO:0000313" key="4">
    <source>
        <dbReference type="Proteomes" id="UP000887578"/>
    </source>
</evidence>
<dbReference type="InterPro" id="IPR022894">
    <property type="entry name" value="Oligoribonuclease"/>
</dbReference>
<evidence type="ECO:0000256" key="3">
    <source>
        <dbReference type="SAM" id="MobiDB-lite"/>
    </source>
</evidence>
<feature type="region of interest" description="Disordered" evidence="3">
    <location>
        <begin position="1"/>
        <end position="21"/>
    </location>
</feature>
<keyword evidence="1" id="KW-0540">Nuclease</keyword>
<evidence type="ECO:0000256" key="2">
    <source>
        <dbReference type="SAM" id="Coils"/>
    </source>
</evidence>
<keyword evidence="4" id="KW-1185">Reference proteome</keyword>